<dbReference type="SUPFAM" id="SSF55874">
    <property type="entry name" value="ATPase domain of HSP90 chaperone/DNA topoisomerase II/histidine kinase"/>
    <property type="match status" value="1"/>
</dbReference>
<feature type="region of interest" description="Disordered" evidence="1">
    <location>
        <begin position="1483"/>
        <end position="1522"/>
    </location>
</feature>
<dbReference type="Pfam" id="PF25794">
    <property type="entry name" value="SACS"/>
    <property type="match status" value="1"/>
</dbReference>
<dbReference type="Proteomes" id="UP000243515">
    <property type="component" value="Unassembled WGS sequence"/>
</dbReference>
<accession>A0A232LVQ9</accession>
<evidence type="ECO:0000313" key="4">
    <source>
        <dbReference type="Proteomes" id="UP000243515"/>
    </source>
</evidence>
<feature type="domain" description="Sacsin/Nov" evidence="2">
    <location>
        <begin position="32"/>
        <end position="157"/>
    </location>
</feature>
<reference evidence="3 4" key="1">
    <citation type="journal article" date="2015" name="Environ. Microbiol.">
        <title>Metagenome sequence of Elaphomyces granulatus from sporocarp tissue reveals Ascomycota ectomycorrhizal fingerprints of genome expansion and a Proteobacteria-rich microbiome.</title>
        <authorList>
            <person name="Quandt C.A."/>
            <person name="Kohler A."/>
            <person name="Hesse C.N."/>
            <person name="Sharpton T.J."/>
            <person name="Martin F."/>
            <person name="Spatafora J.W."/>
        </authorList>
    </citation>
    <scope>NUCLEOTIDE SEQUENCE [LARGE SCALE GENOMIC DNA]</scope>
    <source>
        <strain evidence="3 4">OSC145934</strain>
    </source>
</reference>
<evidence type="ECO:0000313" key="3">
    <source>
        <dbReference type="EMBL" id="OXV08271.1"/>
    </source>
</evidence>
<evidence type="ECO:0000259" key="2">
    <source>
        <dbReference type="Pfam" id="PF25794"/>
    </source>
</evidence>
<evidence type="ECO:0000256" key="1">
    <source>
        <dbReference type="SAM" id="MobiDB-lite"/>
    </source>
</evidence>
<dbReference type="InterPro" id="IPR058210">
    <property type="entry name" value="SACS/Nov_dom"/>
</dbReference>
<comment type="caution">
    <text evidence="3">The sequence shown here is derived from an EMBL/GenBank/DDBJ whole genome shotgun (WGS) entry which is preliminary data.</text>
</comment>
<dbReference type="EMBL" id="NPHW01004220">
    <property type="protein sequence ID" value="OXV08271.1"/>
    <property type="molecule type" value="Genomic_DNA"/>
</dbReference>
<sequence length="1714" mass="190959">MAQKIDFNALKARTLGSGNDEEAVTVDTRGLISKVLSRYSGKWYVLHLTILREMIQNAADASATRVTVKFETLPSTTVPLPSSTDPSTLIKHVISNHTLKRLLISNDGYPFTEKDWARLKRIADGNPDETKIGAFGVGFYSVFDDCEEPFVSSGGEAMAFYWKGNALFTRRTKLGDADFNLDTTFVLDYRNNSSPVPALTQLSQFLASSLTFVGLESIELWLDEWSLLRLKKKIAPSVNIDLPKDIETKTDEGLMRVLGVTREVAQVDATWMHAIEWNPASVVSRLDAYRDTTNSLRSFFSKFTGSVSDTEKHGKLAKTESSSETEDLTTMCTATVFLHINTASLQASISHSLSSELERATRKPPPKQTTLAILTPSYDAGMPTAISNVLASVLPSGSGRVFIGFPTHQTTGLNAHISAPSVIPTVERESIDLNTRYISKWNLAILRAAGIVCRIAWSAEMASINAKILSSGERQSKAKTRKPDILGLIPEAIHTANQFAFRESTPSSQLGRTIEDSFWMCNKSASIEVLSTCGVMPTHEVRIAPKELSFMDGIPVLPDDFVSKAGDFVKKLTDFGLVTDITVSDIKRELERSALTSAQLGEFLKWLGRKANEGELDRPTVKSLLNVAIAQDEPDSDVPSRLIVMAGITTYLNPAHIPADLPLPLSVMPFKYTKALEKRELDALGWEELQIVPWIQWLVDNAGSRNVLPQQKDLTQAPSFAGQILSVLSKQWDSLNPNSKQIVTDLLHSQTVIPTNGGMKRPAEAYFSSVRLFDDLPVVPHLNGVKEKFLVALGVRKTVELGVIFGRLLSDTESVDKSGSPRRKWSHVDLIKYLASVKDDIPPSDIVKLRDAKFCTPEPEPTNSGQQTRYKVSELFEPKESLRKLGLPMILWPVKFQLNSTEGKFLTMLGLRSYPSALELIEIMAKAAAENNNLVHTKAMSYFIAEHHSNGYAKFDSSKVTLAFLPVEGPKQLSSPSSCFTDDGATLFGFDILKRDLHPHAQKFSVREHPPVSECISFLTKRPPVTTKEARSLFSYMARRIGELGRIEGDRLGQARIVPILNKPVAETGAPVHHVEPRHCYLGQSEDYGEIFDFVDFGQEANLFLLAVGAQREPTKVEVASILVRDGARISSKFQSADKYLNLLRSLAENLPVLKRNRELFNEMKKAPFLLASKELPSQPKGTALKMWHTIFDEEEDAFEEDGHGSREWQLVAAKDAVIVDDFLSFTHFKEHILAAPQEEFLESLYAALGSPFLSNIVEEKAQWGAMASDQRPAEKLLKLIKERIRLFLHDQASESIKHDIKWLEKYLSVQVVHSIFLKRSLKNRRAYHTQKRNAIVTQQMNGWTLLICPNAYDLYEISQALVHLVLVRPKLHSTLTLEMLLKTDLFELKARGYNVQRILRRKAAEAKMAEDQRQKQLAEDRRHLKEKETEWLKSQQHHSDQQNAQALMPGVFPNSPSNNADQQQPILHEPVQFGPRNLFSNLTKRLGLDDGGKNHLGPPPPYSANGPQNQNTNDPTPVTSPHALQKNLLSAIQSSRPHGSTGIYSRPVTNQVTETKSYCDEQPSHDLAFAATLSSGMNVLIARSTSDQSAFLAANSAGLNTFSSLLTECASVFALRVDSVSIFYDPFGKTIAFNRGGSILCNYLYFSQLHQTKLLQNPAEGRADALVYWWVIMCHELAHNLVEAHSSDHSYYTEGFVTQYFPKLVQKLSGTPS</sequence>
<keyword evidence="4" id="KW-1185">Reference proteome</keyword>
<feature type="compositionally biased region" description="Polar residues" evidence="1">
    <location>
        <begin position="1506"/>
        <end position="1520"/>
    </location>
</feature>
<gene>
    <name evidence="3" type="ORF">Egran_03970</name>
</gene>
<dbReference type="NCBIfam" id="NF047352">
    <property type="entry name" value="P_loop_sacsin"/>
    <property type="match status" value="1"/>
</dbReference>
<proteinExistence type="predicted"/>
<name>A0A232LVQ9_9EURO</name>
<dbReference type="InterPro" id="IPR036890">
    <property type="entry name" value="HATPase_C_sf"/>
</dbReference>
<dbReference type="OrthoDB" id="10031156at2759"/>
<organism evidence="3 4">
    <name type="scientific">Elaphomyces granulatus</name>
    <dbReference type="NCBI Taxonomy" id="519963"/>
    <lineage>
        <taxon>Eukaryota</taxon>
        <taxon>Fungi</taxon>
        <taxon>Dikarya</taxon>
        <taxon>Ascomycota</taxon>
        <taxon>Pezizomycotina</taxon>
        <taxon>Eurotiomycetes</taxon>
        <taxon>Eurotiomycetidae</taxon>
        <taxon>Eurotiales</taxon>
        <taxon>Elaphomycetaceae</taxon>
        <taxon>Elaphomyces</taxon>
    </lineage>
</organism>
<dbReference type="Gene3D" id="3.30.565.10">
    <property type="entry name" value="Histidine kinase-like ATPase, C-terminal domain"/>
    <property type="match status" value="1"/>
</dbReference>
<dbReference type="PANTHER" id="PTHR47839">
    <property type="entry name" value="DOMAIN PROTEIN, PUTATIVE (AFU_ORTHOLOGUE AFUA_6G04830)-RELATED"/>
    <property type="match status" value="1"/>
</dbReference>
<protein>
    <recommendedName>
        <fullName evidence="2">Sacsin/Nov domain-containing protein</fullName>
    </recommendedName>
</protein>
<dbReference type="PANTHER" id="PTHR47839:SF1">
    <property type="entry name" value="DOMAIN PROTEIN, PUTATIVE (AFU_ORTHOLOGUE AFUA_6G04830)-RELATED"/>
    <property type="match status" value="1"/>
</dbReference>
<dbReference type="InterPro" id="IPR022155">
    <property type="entry name" value="DUF3684"/>
</dbReference>
<dbReference type="Pfam" id="PF12449">
    <property type="entry name" value="DUF3684"/>
    <property type="match status" value="1"/>
</dbReference>
<feature type="region of interest" description="Disordered" evidence="1">
    <location>
        <begin position="1427"/>
        <end position="1463"/>
    </location>
</feature>